<protein>
    <recommendedName>
        <fullName evidence="6">UvrD-like helicase ATP-binding domain-containing protein</fullName>
    </recommendedName>
</protein>
<dbReference type="GO" id="GO:0005829">
    <property type="term" value="C:cytosol"/>
    <property type="evidence" value="ECO:0007669"/>
    <property type="project" value="TreeGrafter"/>
</dbReference>
<sequence length="769" mass="88538">MLSNAKKEEQQEQHRITTISKLLKAKIKTVKLQVKAAATELQRVQKNYGINTSVNYLEADDRIETKADLQQQRSLVNKVVEDEKIVKNQLQTYQLLEKSPYFGRIDIKNSPTSPPESLYIGTASLIDDQGQFLIHDWRAPIASVYYNGTLGTVTYQTPAGDQTVELIKKRQFKIRNGRLLNMFDTNETVGDELLQTELGAQSSENLRNIVATIQREQNAIIRDTKSDLLVVQGVAGSGKTSALLQRIAFLLYHSRTTLAANQILLFSPNRLFSNYISEVLPSLGEKNMRQVTIAEFFQRRLNGFKVQTIFNRFETAEHPTAITTFKGSREFITAIETYLQRCSSKSLVFLDIYFHGEVYFTRSTITKIYAALPINLPFREKIVATKNHLIKKLQRRSRQDAHSSWAEEILNTLSDEDYHELLAETEHEEFDSFAAEQEYLLLRIARRELRIVYDAIYNNRFWDAASQYIDFLHHVTIPNNVTRLDWDKTIHDFQERLEFHQIHLEDAAPLLYLRDRFLGSHRNQSIKYLFIDEVQDYAIAELMYLKMIFQHAKFNLIGDSEQALFKDVEPAKQLLQELKQALPVKHERLIELRRAYRSTSPITKFASSLLPDGDQIKPFNRSGTLPEIYIEPSYNDLEKRLIKVVSADLNQSDSVAVITKNQEQAATVWQTLRSHFDAHLISDDQRSLAHDVIVLPIYLAKGLEFDAVIGWDLSKKNYPDHHSLGIVYTMATRAMHTLTLLTRAPITPVINLQTSTGSFVKIFNKHKKN</sequence>
<keyword evidence="1 5" id="KW-0547">Nucleotide-binding</keyword>
<accession>A0A0R2CPE1</accession>
<comment type="caution">
    <text evidence="7">The sequence shown here is derived from an EMBL/GenBank/DDBJ whole genome shotgun (WGS) entry which is preliminary data.</text>
</comment>
<dbReference type="GO" id="GO:0000725">
    <property type="term" value="P:recombinational repair"/>
    <property type="evidence" value="ECO:0007669"/>
    <property type="project" value="TreeGrafter"/>
</dbReference>
<dbReference type="PANTHER" id="PTHR11070:SF17">
    <property type="entry name" value="DNA HELICASE IV"/>
    <property type="match status" value="1"/>
</dbReference>
<evidence type="ECO:0000256" key="5">
    <source>
        <dbReference type="PROSITE-ProRule" id="PRU00560"/>
    </source>
</evidence>
<evidence type="ECO:0000256" key="3">
    <source>
        <dbReference type="ARBA" id="ARBA00022806"/>
    </source>
</evidence>
<evidence type="ECO:0000256" key="4">
    <source>
        <dbReference type="ARBA" id="ARBA00022840"/>
    </source>
</evidence>
<dbReference type="InterPro" id="IPR027417">
    <property type="entry name" value="P-loop_NTPase"/>
</dbReference>
<evidence type="ECO:0000313" key="7">
    <source>
        <dbReference type="EMBL" id="KRM90054.1"/>
    </source>
</evidence>
<evidence type="ECO:0000259" key="6">
    <source>
        <dbReference type="PROSITE" id="PS51198"/>
    </source>
</evidence>
<dbReference type="NCBIfam" id="NF041464">
    <property type="entry name" value="HelD_BACSU"/>
    <property type="match status" value="1"/>
</dbReference>
<dbReference type="SUPFAM" id="SSF52540">
    <property type="entry name" value="P-loop containing nucleoside triphosphate hydrolases"/>
    <property type="match status" value="1"/>
</dbReference>
<name>A0A0R2CPE1_9LACO</name>
<evidence type="ECO:0000256" key="2">
    <source>
        <dbReference type="ARBA" id="ARBA00022801"/>
    </source>
</evidence>
<organism evidence="7 8">
    <name type="scientific">Fructilactobacillus florum DSM 22689 = JCM 16035</name>
    <dbReference type="NCBI Taxonomy" id="1423745"/>
    <lineage>
        <taxon>Bacteria</taxon>
        <taxon>Bacillati</taxon>
        <taxon>Bacillota</taxon>
        <taxon>Bacilli</taxon>
        <taxon>Lactobacillales</taxon>
        <taxon>Lactobacillaceae</taxon>
        <taxon>Fructilactobacillus</taxon>
    </lineage>
</organism>
<dbReference type="GO" id="GO:0043138">
    <property type="term" value="F:3'-5' DNA helicase activity"/>
    <property type="evidence" value="ECO:0007669"/>
    <property type="project" value="TreeGrafter"/>
</dbReference>
<dbReference type="Pfam" id="PF13538">
    <property type="entry name" value="UvrD_C_2"/>
    <property type="match status" value="1"/>
</dbReference>
<evidence type="ECO:0000313" key="8">
    <source>
        <dbReference type="Proteomes" id="UP000051586"/>
    </source>
</evidence>
<dbReference type="InterPro" id="IPR014016">
    <property type="entry name" value="UvrD-like_ATP-bd"/>
</dbReference>
<dbReference type="GO" id="GO:0016787">
    <property type="term" value="F:hydrolase activity"/>
    <property type="evidence" value="ECO:0007669"/>
    <property type="project" value="UniProtKB-UniRule"/>
</dbReference>
<dbReference type="InterPro" id="IPR000212">
    <property type="entry name" value="DNA_helicase_UvrD/REP"/>
</dbReference>
<dbReference type="STRING" id="1423745.GCA_001311215_01714"/>
<dbReference type="PATRIC" id="fig|1423745.4.peg.254"/>
<dbReference type="Proteomes" id="UP000051586">
    <property type="component" value="Unassembled WGS sequence"/>
</dbReference>
<dbReference type="InterPro" id="IPR048228">
    <property type="entry name" value="HelD_bacillota"/>
</dbReference>
<dbReference type="GO" id="GO:0005524">
    <property type="term" value="F:ATP binding"/>
    <property type="evidence" value="ECO:0007669"/>
    <property type="project" value="UniProtKB-UniRule"/>
</dbReference>
<feature type="domain" description="UvrD-like helicase ATP-binding" evidence="6">
    <location>
        <begin position="212"/>
        <end position="599"/>
    </location>
</feature>
<keyword evidence="2 5" id="KW-0378">Hydrolase</keyword>
<dbReference type="Pfam" id="PF00580">
    <property type="entry name" value="UvrD-helicase"/>
    <property type="match status" value="1"/>
</dbReference>
<dbReference type="EMBL" id="AYZI01000010">
    <property type="protein sequence ID" value="KRM90054.1"/>
    <property type="molecule type" value="Genomic_DNA"/>
</dbReference>
<evidence type="ECO:0000256" key="1">
    <source>
        <dbReference type="ARBA" id="ARBA00022741"/>
    </source>
</evidence>
<gene>
    <name evidence="7" type="ORF">FC87_GL000247</name>
</gene>
<reference evidence="7 8" key="1">
    <citation type="journal article" date="2015" name="Genome Announc.">
        <title>Expanding the biotechnology potential of lactobacilli through comparative genomics of 213 strains and associated genera.</title>
        <authorList>
            <person name="Sun Z."/>
            <person name="Harris H.M."/>
            <person name="McCann A."/>
            <person name="Guo C."/>
            <person name="Argimon S."/>
            <person name="Zhang W."/>
            <person name="Yang X."/>
            <person name="Jeffery I.B."/>
            <person name="Cooney J.C."/>
            <person name="Kagawa T.F."/>
            <person name="Liu W."/>
            <person name="Song Y."/>
            <person name="Salvetti E."/>
            <person name="Wrobel A."/>
            <person name="Rasinkangas P."/>
            <person name="Parkhill J."/>
            <person name="Rea M.C."/>
            <person name="O'Sullivan O."/>
            <person name="Ritari J."/>
            <person name="Douillard F.P."/>
            <person name="Paul Ross R."/>
            <person name="Yang R."/>
            <person name="Briner A.E."/>
            <person name="Felis G.E."/>
            <person name="de Vos W.M."/>
            <person name="Barrangou R."/>
            <person name="Klaenhammer T.R."/>
            <person name="Caufield P.W."/>
            <person name="Cui Y."/>
            <person name="Zhang H."/>
            <person name="O'Toole P.W."/>
        </authorList>
    </citation>
    <scope>NUCLEOTIDE SEQUENCE [LARGE SCALE GENOMIC DNA]</scope>
    <source>
        <strain evidence="7 8">DSM 22689</strain>
    </source>
</reference>
<dbReference type="Gene3D" id="3.40.50.300">
    <property type="entry name" value="P-loop containing nucleotide triphosphate hydrolases"/>
    <property type="match status" value="2"/>
</dbReference>
<dbReference type="InterPro" id="IPR027785">
    <property type="entry name" value="UvrD-like_helicase_C"/>
</dbReference>
<dbReference type="RefSeq" id="WP_056961898.1">
    <property type="nucleotide sequence ID" value="NZ_AYZI01000010.1"/>
</dbReference>
<dbReference type="AlphaFoldDB" id="A0A0R2CPE1"/>
<keyword evidence="4 5" id="KW-0067">ATP-binding</keyword>
<proteinExistence type="predicted"/>
<keyword evidence="3 5" id="KW-0347">Helicase</keyword>
<feature type="binding site" evidence="5">
    <location>
        <begin position="233"/>
        <end position="240"/>
    </location>
    <ligand>
        <name>ATP</name>
        <dbReference type="ChEBI" id="CHEBI:30616"/>
    </ligand>
</feature>
<dbReference type="PANTHER" id="PTHR11070">
    <property type="entry name" value="UVRD / RECB / PCRA DNA HELICASE FAMILY MEMBER"/>
    <property type="match status" value="1"/>
</dbReference>
<dbReference type="PROSITE" id="PS51198">
    <property type="entry name" value="UVRD_HELICASE_ATP_BIND"/>
    <property type="match status" value="1"/>
</dbReference>
<dbReference type="GO" id="GO:0003677">
    <property type="term" value="F:DNA binding"/>
    <property type="evidence" value="ECO:0007669"/>
    <property type="project" value="InterPro"/>
</dbReference>